<dbReference type="EMBL" id="CP019606">
    <property type="protein sequence ID" value="AQP47611.1"/>
    <property type="molecule type" value="Genomic_DNA"/>
</dbReference>
<evidence type="ECO:0000256" key="4">
    <source>
        <dbReference type="ARBA" id="ARBA00013214"/>
    </source>
</evidence>
<dbReference type="Pfam" id="PF02901">
    <property type="entry name" value="PFL-like"/>
    <property type="match status" value="1"/>
</dbReference>
<dbReference type="STRING" id="1332264.BW730_09000"/>
<keyword evidence="8 17" id="KW-0808">Transferase</keyword>
<dbReference type="PROSITE" id="PS00850">
    <property type="entry name" value="GLY_RADICAL_1"/>
    <property type="match status" value="1"/>
</dbReference>
<feature type="active site" description="Cysteine radical intermediate" evidence="14">
    <location>
        <position position="420"/>
    </location>
</feature>
<sequence>MTASAPTREDSLVPENAWGGFVPGAWQDSIDVRDFILANFTPYTGDAAFLSGATEKTLNVWETLQRDFLSVERAKRVYDVETHIPADVDAFPAGYICADDDVIVGLQTDTPLKRPMMPAGGWRMVETATQEAGLEPDERIKEIFTRYRKTHNEAVFDIYTPRIRAARSAHLITGLPDAYGRGRIIGDYRRVALYGVDRLIQAKQADKDSIADEPFSENWARYREEHSEQIKALKKLKNLGDSYGFDLSRPAATFHEAVQWTYLAYLASVKSQDGAAMSIGRLSGFFDVYAERDLASGLITEPDAQEIIDALVTKLRIVRFLRTIDYDQIFSGDPYWATWSDGGFADDGRTLVTKTSFRLLQTLRNLGPAPEPNITIYWDAALPEGYKAFCSLISIETSAIQYESDAEIRSHWGDDTAIACCVSPMAIGKQMQFFGARLNTAKALLYAINGGRDEMTGKQVVSGYDPLAGDQPLDFDTVWARYDAMLDWAVQTYVEALNIIHYCHDKYAYEAMEMALHDDEVVRTMGCGMAGLSIVADSLSAIKFATVTPVRDESGLVVDYITEGDFPKYGNDDDRVDDLAKLVVSTVMGKIRSIKLYRDAIPTQSVLTITSNVVYGKATGAFPSGHAAGTPFAPGANPANGADTHGMLASMMSVGKLSYDDALDGISLTNTITPTALGRTEQERIDNLVGILDAGMGEGLYHANINVLNRETLLDAMENPENYPQLTIRVSGYAVNFVKLTREQQLDVLSRTFHEAL</sequence>
<name>A0A1Q2CNC1_9ACTN</name>
<evidence type="ECO:0000259" key="18">
    <source>
        <dbReference type="PROSITE" id="PS51149"/>
    </source>
</evidence>
<evidence type="ECO:0000256" key="9">
    <source>
        <dbReference type="ARBA" id="ARBA00022818"/>
    </source>
</evidence>
<keyword evidence="11 17" id="KW-0012">Acyltransferase</keyword>
<evidence type="ECO:0000256" key="1">
    <source>
        <dbReference type="ARBA" id="ARBA00004496"/>
    </source>
</evidence>
<evidence type="ECO:0000313" key="20">
    <source>
        <dbReference type="EMBL" id="AQP47611.1"/>
    </source>
</evidence>
<feature type="domain" description="PFL" evidence="19">
    <location>
        <begin position="7"/>
        <end position="627"/>
    </location>
</feature>
<dbReference type="Proteomes" id="UP000188145">
    <property type="component" value="Chromosome"/>
</dbReference>
<comment type="subcellular location">
    <subcellularLocation>
        <location evidence="1 17">Cytoplasm</location>
    </subcellularLocation>
</comment>
<evidence type="ECO:0000256" key="7">
    <source>
        <dbReference type="ARBA" id="ARBA00022526"/>
    </source>
</evidence>
<evidence type="ECO:0000256" key="12">
    <source>
        <dbReference type="ARBA" id="ARBA00031063"/>
    </source>
</evidence>
<evidence type="ECO:0000256" key="8">
    <source>
        <dbReference type="ARBA" id="ARBA00022679"/>
    </source>
</evidence>
<dbReference type="Gene3D" id="3.20.70.20">
    <property type="match status" value="1"/>
</dbReference>
<reference evidence="21" key="1">
    <citation type="submission" date="2017-02" db="EMBL/GenBank/DDBJ databases">
        <title>Tessaracoccus aquaemaris sp. nov., isolated from the intestine of a Korean rockfish, Sebastes schlegelii, in a marine aquaculture pond.</title>
        <authorList>
            <person name="Tak E.J."/>
            <person name="Bae J.-W."/>
        </authorList>
    </citation>
    <scope>NUCLEOTIDE SEQUENCE [LARGE SCALE GENOMIC DNA]</scope>
    <source>
        <strain evidence="21">NSG39</strain>
    </source>
</reference>
<dbReference type="CDD" id="cd01678">
    <property type="entry name" value="PFL1"/>
    <property type="match status" value="1"/>
</dbReference>
<keyword evidence="6 17" id="KW-0963">Cytoplasm</keyword>
<gene>
    <name evidence="20" type="ORF">BW730_09000</name>
</gene>
<dbReference type="UniPathway" id="UPA00920">
    <property type="reaction ID" value="UER00891"/>
</dbReference>
<evidence type="ECO:0000256" key="11">
    <source>
        <dbReference type="ARBA" id="ARBA00023315"/>
    </source>
</evidence>
<dbReference type="PANTHER" id="PTHR30191">
    <property type="entry name" value="FORMATE ACETYLTRANSFERASE"/>
    <property type="match status" value="1"/>
</dbReference>
<evidence type="ECO:0000256" key="6">
    <source>
        <dbReference type="ARBA" id="ARBA00022490"/>
    </source>
</evidence>
<evidence type="ECO:0000256" key="16">
    <source>
        <dbReference type="PROSITE-ProRule" id="PRU00493"/>
    </source>
</evidence>
<dbReference type="EC" id="2.3.1.54" evidence="4 17"/>
<dbReference type="InterPro" id="IPR005949">
    <property type="entry name" value="Form_AcTrfase"/>
</dbReference>
<accession>A0A1Q2CNC1</accession>
<dbReference type="AlphaFoldDB" id="A0A1Q2CNC1"/>
<evidence type="ECO:0000256" key="17">
    <source>
        <dbReference type="RuleBase" id="RU368075"/>
    </source>
</evidence>
<dbReference type="InterPro" id="IPR001150">
    <property type="entry name" value="Gly_radical"/>
</dbReference>
<proteinExistence type="inferred from homology"/>
<keyword evidence="7 17" id="KW-0313">Glucose metabolism</keyword>
<dbReference type="GO" id="GO:0008861">
    <property type="term" value="F:formate C-acetyltransferase activity"/>
    <property type="evidence" value="ECO:0007669"/>
    <property type="project" value="UniProtKB-UniRule"/>
</dbReference>
<comment type="catalytic activity">
    <reaction evidence="13 17">
        <text>formate + acetyl-CoA = pyruvate + CoA</text>
        <dbReference type="Rhea" id="RHEA:11844"/>
        <dbReference type="ChEBI" id="CHEBI:15361"/>
        <dbReference type="ChEBI" id="CHEBI:15740"/>
        <dbReference type="ChEBI" id="CHEBI:57287"/>
        <dbReference type="ChEBI" id="CHEBI:57288"/>
        <dbReference type="EC" id="2.3.1.54"/>
    </reaction>
</comment>
<organism evidence="20 21">
    <name type="scientific">Tessaracoccus aquimaris</name>
    <dbReference type="NCBI Taxonomy" id="1332264"/>
    <lineage>
        <taxon>Bacteria</taxon>
        <taxon>Bacillati</taxon>
        <taxon>Actinomycetota</taxon>
        <taxon>Actinomycetes</taxon>
        <taxon>Propionibacteriales</taxon>
        <taxon>Propionibacteriaceae</taxon>
        <taxon>Tessaracoccus</taxon>
    </lineage>
</organism>
<evidence type="ECO:0000259" key="19">
    <source>
        <dbReference type="PROSITE" id="PS51554"/>
    </source>
</evidence>
<dbReference type="InterPro" id="IPR004184">
    <property type="entry name" value="PFL_dom"/>
</dbReference>
<dbReference type="SUPFAM" id="SSF51998">
    <property type="entry name" value="PFL-like glycyl radical enzymes"/>
    <property type="match status" value="1"/>
</dbReference>
<evidence type="ECO:0000256" key="15">
    <source>
        <dbReference type="PIRSR" id="PIRSR000379-2"/>
    </source>
</evidence>
<evidence type="ECO:0000256" key="3">
    <source>
        <dbReference type="ARBA" id="ARBA00008375"/>
    </source>
</evidence>
<evidence type="ECO:0000256" key="2">
    <source>
        <dbReference type="ARBA" id="ARBA00004809"/>
    </source>
</evidence>
<evidence type="ECO:0000256" key="13">
    <source>
        <dbReference type="ARBA" id="ARBA00049029"/>
    </source>
</evidence>
<evidence type="ECO:0000256" key="5">
    <source>
        <dbReference type="ARBA" id="ARBA00013897"/>
    </source>
</evidence>
<comment type="pathway">
    <text evidence="2 17">Fermentation; pyruvate fermentation; formate from pyruvate: step 1/1.</text>
</comment>
<protein>
    <recommendedName>
        <fullName evidence="5 17">Formate acetyltransferase</fullName>
        <ecNumber evidence="4 17">2.3.1.54</ecNumber>
    </recommendedName>
    <alternativeName>
        <fullName evidence="12 17">Pyruvate formate-lyase</fullName>
    </alternativeName>
</protein>
<feature type="domain" description="Glycine radical" evidence="18">
    <location>
        <begin position="634"/>
        <end position="757"/>
    </location>
</feature>
<dbReference type="InterPro" id="IPR019777">
    <property type="entry name" value="Form_AcTrfase_GR_CS"/>
</dbReference>
<evidence type="ECO:0000313" key="21">
    <source>
        <dbReference type="Proteomes" id="UP000188145"/>
    </source>
</evidence>
<dbReference type="OrthoDB" id="9803969at2"/>
<dbReference type="NCBIfam" id="TIGR01255">
    <property type="entry name" value="pyr_form_ly_1"/>
    <property type="match status" value="1"/>
</dbReference>
<keyword evidence="21" id="KW-1185">Reference proteome</keyword>
<evidence type="ECO:0000256" key="14">
    <source>
        <dbReference type="PIRSR" id="PIRSR000379-1"/>
    </source>
</evidence>
<dbReference type="PIRSF" id="PIRSF000379">
    <property type="entry name" value="For_Ac_trans_1"/>
    <property type="match status" value="1"/>
</dbReference>
<keyword evidence="9 15" id="KW-0556">Organic radical</keyword>
<dbReference type="PROSITE" id="PS51149">
    <property type="entry name" value="GLY_RADICAL_2"/>
    <property type="match status" value="1"/>
</dbReference>
<comment type="subunit">
    <text evidence="17">Homodimer.</text>
</comment>
<dbReference type="PROSITE" id="PS51554">
    <property type="entry name" value="PFL"/>
    <property type="match status" value="1"/>
</dbReference>
<evidence type="ECO:0000256" key="10">
    <source>
        <dbReference type="ARBA" id="ARBA00023277"/>
    </source>
</evidence>
<comment type="similarity">
    <text evidence="3 17">Belongs to the glycyl radical enzyme (GRE) family. PFL subfamily.</text>
</comment>
<dbReference type="InterPro" id="IPR050244">
    <property type="entry name" value="Auton_GlycylRad_Cofactor"/>
</dbReference>
<dbReference type="KEGG" id="tes:BW730_09000"/>
<dbReference type="GO" id="GO:0005829">
    <property type="term" value="C:cytosol"/>
    <property type="evidence" value="ECO:0007669"/>
    <property type="project" value="TreeGrafter"/>
</dbReference>
<keyword evidence="10 17" id="KW-0119">Carbohydrate metabolism</keyword>
<dbReference type="RefSeq" id="WP_077685938.1">
    <property type="nucleotide sequence ID" value="NZ_CP019606.1"/>
</dbReference>
<dbReference type="Pfam" id="PF01228">
    <property type="entry name" value="Gly_radical"/>
    <property type="match status" value="1"/>
</dbReference>
<dbReference type="PANTHER" id="PTHR30191:SF0">
    <property type="entry name" value="FORMATE ACETYLTRANSFERASE 1"/>
    <property type="match status" value="1"/>
</dbReference>
<dbReference type="GO" id="GO:0006006">
    <property type="term" value="P:glucose metabolic process"/>
    <property type="evidence" value="ECO:0007669"/>
    <property type="project" value="UniProtKB-UniRule"/>
</dbReference>
<feature type="active site" description="Cysteine radical intermediate" evidence="14">
    <location>
        <position position="421"/>
    </location>
</feature>
<feature type="modified residue" description="Glycine radical" evidence="15 16">
    <location>
        <position position="732"/>
    </location>
</feature>